<evidence type="ECO:0000313" key="4">
    <source>
        <dbReference type="Proteomes" id="UP000091897"/>
    </source>
</evidence>
<evidence type="ECO:0000313" key="3">
    <source>
        <dbReference type="EMBL" id="ANN73812.1"/>
    </source>
</evidence>
<gene>
    <name evidence="2" type="ORF">BAU06_22310</name>
    <name evidence="3" type="ORF">BAU08_22840</name>
</gene>
<reference evidence="4 5" key="1">
    <citation type="submission" date="2016-06" db="EMBL/GenBank/DDBJ databases">
        <title>Complete genome sequences of Bordetella bronchialis and Bordetella flabilis.</title>
        <authorList>
            <person name="LiPuma J.J."/>
            <person name="Spilker T."/>
        </authorList>
    </citation>
    <scope>NUCLEOTIDE SEQUENCE [LARGE SCALE GENOMIC DNA]</scope>
    <source>
        <strain evidence="3 5">AU17976</strain>
        <strain evidence="2 4">AU3182</strain>
    </source>
</reference>
<dbReference type="KEGG" id="bbro:BAU06_22310"/>
<dbReference type="EMBL" id="CP016171">
    <property type="protein sequence ID" value="ANN73812.1"/>
    <property type="molecule type" value="Genomic_DNA"/>
</dbReference>
<evidence type="ECO:0000313" key="5">
    <source>
        <dbReference type="Proteomes" id="UP000092213"/>
    </source>
</evidence>
<name>A0A193G1D3_9BORD</name>
<evidence type="ECO:0000313" key="2">
    <source>
        <dbReference type="EMBL" id="ANN68672.1"/>
    </source>
</evidence>
<feature type="region of interest" description="Disordered" evidence="1">
    <location>
        <begin position="1"/>
        <end position="42"/>
    </location>
</feature>
<dbReference type="RefSeq" id="WP_066355770.1">
    <property type="nucleotide sequence ID" value="NZ_CBCSFJ010000004.1"/>
</dbReference>
<keyword evidence="4" id="KW-1185">Reference proteome</keyword>
<feature type="region of interest" description="Disordered" evidence="1">
    <location>
        <begin position="55"/>
        <end position="86"/>
    </location>
</feature>
<protein>
    <submittedName>
        <fullName evidence="3">Uncharacterized protein</fullName>
    </submittedName>
</protein>
<proteinExistence type="predicted"/>
<accession>A0A193G1D3</accession>
<dbReference type="STRING" id="463025.BAU08_22840"/>
<evidence type="ECO:0000256" key="1">
    <source>
        <dbReference type="SAM" id="MobiDB-lite"/>
    </source>
</evidence>
<dbReference type="AlphaFoldDB" id="A0A193G1D3"/>
<dbReference type="Proteomes" id="UP000091897">
    <property type="component" value="Chromosome"/>
</dbReference>
<dbReference type="EMBL" id="CP016170">
    <property type="protein sequence ID" value="ANN68672.1"/>
    <property type="molecule type" value="Genomic_DNA"/>
</dbReference>
<organism evidence="3 5">
    <name type="scientific">Bordetella bronchialis</name>
    <dbReference type="NCBI Taxonomy" id="463025"/>
    <lineage>
        <taxon>Bacteria</taxon>
        <taxon>Pseudomonadati</taxon>
        <taxon>Pseudomonadota</taxon>
        <taxon>Betaproteobacteria</taxon>
        <taxon>Burkholderiales</taxon>
        <taxon>Alcaligenaceae</taxon>
        <taxon>Bordetella</taxon>
    </lineage>
</organism>
<sequence>MSNVQNAYSPPVAYGSLQPSPHRRRDGDAKQAGPSWHPPLTRAADRMADLLASVGGDADADTSGVLPQAAWDTPLTAEEFRAGRFD</sequence>
<dbReference type="Proteomes" id="UP000092213">
    <property type="component" value="Chromosome"/>
</dbReference>